<dbReference type="SUPFAM" id="SSF54637">
    <property type="entry name" value="Thioesterase/thiol ester dehydrase-isomerase"/>
    <property type="match status" value="1"/>
</dbReference>
<keyword evidence="3" id="KW-1185">Reference proteome</keyword>
<dbReference type="EMBL" id="LKAJ02000001">
    <property type="protein sequence ID" value="MCS5710617.1"/>
    <property type="molecule type" value="Genomic_DNA"/>
</dbReference>
<sequence length="153" mass="18031">MKKSFLLRLMNFWPPYLGAGVRVKNMSKDMTHIEVEMKLRFWNKNYVNTHFGGSLYSMVDPFYMLMLMENLGREYIVWDKAATIRFENPGRGRVHAIFDLNQEQIQKLRHEVDIAGKIEPHFNVEILDDNNVLIAVVDKTIYIRRKDAVKPSL</sequence>
<organism evidence="1">
    <name type="scientific">Candidatus Berkiella aquae</name>
    <dbReference type="NCBI Taxonomy" id="295108"/>
    <lineage>
        <taxon>Bacteria</taxon>
        <taxon>Pseudomonadati</taxon>
        <taxon>Pseudomonadota</taxon>
        <taxon>Gammaproteobacteria</taxon>
        <taxon>Candidatus Berkiellales</taxon>
        <taxon>Candidatus Berkiellaceae</taxon>
        <taxon>Candidatus Berkiella</taxon>
    </lineage>
</organism>
<evidence type="ECO:0000313" key="1">
    <source>
        <dbReference type="EMBL" id="KRG17913.1"/>
    </source>
</evidence>
<evidence type="ECO:0000313" key="3">
    <source>
        <dbReference type="Proteomes" id="UP000051497"/>
    </source>
</evidence>
<dbReference type="STRING" id="295108.HT99x_03120"/>
<dbReference type="PATRIC" id="fig|1590043.3.peg.3171"/>
<dbReference type="InterPro" id="IPR027961">
    <property type="entry name" value="DUF4442"/>
</dbReference>
<dbReference type="EMBL" id="LKAJ01000023">
    <property type="protein sequence ID" value="KRG17913.1"/>
    <property type="molecule type" value="Genomic_DNA"/>
</dbReference>
<dbReference type="Gene3D" id="3.10.129.10">
    <property type="entry name" value="Hotdog Thioesterase"/>
    <property type="match status" value="1"/>
</dbReference>
<reference evidence="2" key="3">
    <citation type="submission" date="2021-06" db="EMBL/GenBank/DDBJ databases">
        <title>Genomic Description and Analysis of Intracellular Bacteria, Candidatus Berkiella cookevillensis and Candidatus Berkiella aquae.</title>
        <authorList>
            <person name="Kidane D.T."/>
            <person name="Mehari Y.T."/>
            <person name="Rice F.C."/>
            <person name="Arivett B.A."/>
            <person name="Farone A.L."/>
            <person name="Berk S.G."/>
            <person name="Farone M.B."/>
        </authorList>
    </citation>
    <scope>NUCLEOTIDE SEQUENCE</scope>
    <source>
        <strain evidence="2">HT99</strain>
    </source>
</reference>
<name>A0A0Q9YDM7_9GAMM</name>
<comment type="caution">
    <text evidence="1">The sequence shown here is derived from an EMBL/GenBank/DDBJ whole genome shotgun (WGS) entry which is preliminary data.</text>
</comment>
<gene>
    <name evidence="2" type="ORF">HT99x_004185</name>
    <name evidence="1" type="ORF">HT99x_03120</name>
</gene>
<reference evidence="1" key="1">
    <citation type="submission" date="2015-09" db="EMBL/GenBank/DDBJ databases">
        <title>Draft Genome Sequences of Two Novel Amoeba-resistant Intranuclear Bacteria, Candidatus Berkiella cookevillensis and Candidatus Berkiella aquae.</title>
        <authorList>
            <person name="Mehari Y.T."/>
            <person name="Arivett B.A."/>
            <person name="Farone A.L."/>
            <person name="Gunderson J.H."/>
            <person name="Farone M.B."/>
        </authorList>
    </citation>
    <scope>NUCLEOTIDE SEQUENCE [LARGE SCALE GENOMIC DNA]</scope>
    <source>
        <strain evidence="1">HT99</strain>
    </source>
</reference>
<reference evidence="2" key="2">
    <citation type="journal article" date="2016" name="Genome Announc.">
        <title>Draft Genome Sequences of Two Novel Amoeba-Resistant Intranuclear Bacteria, 'Candidatus Berkiella cookevillensis' and 'Candidatus Berkiella aquae'.</title>
        <authorList>
            <person name="Mehari Y.T."/>
            <person name="Arivett B.A."/>
            <person name="Farone A.L."/>
            <person name="Gunderson J.H."/>
            <person name="Farone M.B."/>
        </authorList>
    </citation>
    <scope>NUCLEOTIDE SEQUENCE</scope>
    <source>
        <strain evidence="2">HT99</strain>
    </source>
</reference>
<dbReference type="Pfam" id="PF14539">
    <property type="entry name" value="DUF4442"/>
    <property type="match status" value="1"/>
</dbReference>
<accession>A0A0Q9YDM7</accession>
<proteinExistence type="predicted"/>
<dbReference type="AlphaFoldDB" id="A0A0Q9YDM7"/>
<protein>
    <submittedName>
        <fullName evidence="2">DUF4442 domain-containing protein</fullName>
    </submittedName>
</protein>
<dbReference type="InterPro" id="IPR029069">
    <property type="entry name" value="HotDog_dom_sf"/>
</dbReference>
<dbReference type="Proteomes" id="UP000051497">
    <property type="component" value="Unassembled WGS sequence"/>
</dbReference>
<dbReference type="OrthoDB" id="9814774at2"/>
<evidence type="ECO:0000313" key="2">
    <source>
        <dbReference type="EMBL" id="MCS5710617.1"/>
    </source>
</evidence>
<dbReference type="RefSeq" id="WP_075067703.1">
    <property type="nucleotide sequence ID" value="NZ_LKAJ02000001.1"/>
</dbReference>